<proteinExistence type="predicted"/>
<dbReference type="GeneID" id="81433904"/>
<dbReference type="OrthoDB" id="10398026at2759"/>
<keyword evidence="1" id="KW-1133">Transmembrane helix</keyword>
<dbReference type="Proteomes" id="UP001147782">
    <property type="component" value="Unassembled WGS sequence"/>
</dbReference>
<protein>
    <submittedName>
        <fullName evidence="2">Uncharacterized protein</fullName>
    </submittedName>
</protein>
<dbReference type="AlphaFoldDB" id="A0A9W9VWQ0"/>
<reference evidence="2" key="1">
    <citation type="submission" date="2022-11" db="EMBL/GenBank/DDBJ databases">
        <authorList>
            <person name="Petersen C."/>
        </authorList>
    </citation>
    <scope>NUCLEOTIDE SEQUENCE</scope>
    <source>
        <strain evidence="2">IBT 29864</strain>
    </source>
</reference>
<evidence type="ECO:0000313" key="2">
    <source>
        <dbReference type="EMBL" id="KAJ5390728.1"/>
    </source>
</evidence>
<sequence>MAPIPEWIHAVLHHQQVIASDASFAEKAIILLVVGHILVLYTVLCWLGASTITADTRDHRNSECLENQYELEPRSWSTNVKKHGPSSSDLHI</sequence>
<gene>
    <name evidence="2" type="ORF">N7496_001796</name>
</gene>
<accession>A0A9W9VWQ0</accession>
<reference evidence="2" key="2">
    <citation type="journal article" date="2023" name="IMA Fungus">
        <title>Comparative genomic study of the Penicillium genus elucidates a diverse pangenome and 15 lateral gene transfer events.</title>
        <authorList>
            <person name="Petersen C."/>
            <person name="Sorensen T."/>
            <person name="Nielsen M.R."/>
            <person name="Sondergaard T.E."/>
            <person name="Sorensen J.L."/>
            <person name="Fitzpatrick D.A."/>
            <person name="Frisvad J.C."/>
            <person name="Nielsen K.L."/>
        </authorList>
    </citation>
    <scope>NUCLEOTIDE SEQUENCE</scope>
    <source>
        <strain evidence="2">IBT 29864</strain>
    </source>
</reference>
<evidence type="ECO:0000256" key="1">
    <source>
        <dbReference type="SAM" id="Phobius"/>
    </source>
</evidence>
<evidence type="ECO:0000313" key="3">
    <source>
        <dbReference type="Proteomes" id="UP001147782"/>
    </source>
</evidence>
<keyword evidence="3" id="KW-1185">Reference proteome</keyword>
<keyword evidence="1" id="KW-0812">Transmembrane</keyword>
<comment type="caution">
    <text evidence="2">The sequence shown here is derived from an EMBL/GenBank/DDBJ whole genome shotgun (WGS) entry which is preliminary data.</text>
</comment>
<feature type="transmembrane region" description="Helical" evidence="1">
    <location>
        <begin position="28"/>
        <end position="49"/>
    </location>
</feature>
<organism evidence="2 3">
    <name type="scientific">Penicillium cataractarum</name>
    <dbReference type="NCBI Taxonomy" id="2100454"/>
    <lineage>
        <taxon>Eukaryota</taxon>
        <taxon>Fungi</taxon>
        <taxon>Dikarya</taxon>
        <taxon>Ascomycota</taxon>
        <taxon>Pezizomycotina</taxon>
        <taxon>Eurotiomycetes</taxon>
        <taxon>Eurotiomycetidae</taxon>
        <taxon>Eurotiales</taxon>
        <taxon>Aspergillaceae</taxon>
        <taxon>Penicillium</taxon>
    </lineage>
</organism>
<name>A0A9W9VWQ0_9EURO</name>
<dbReference type="EMBL" id="JAPZBS010000001">
    <property type="protein sequence ID" value="KAJ5390728.1"/>
    <property type="molecule type" value="Genomic_DNA"/>
</dbReference>
<dbReference type="RefSeq" id="XP_056561456.1">
    <property type="nucleotide sequence ID" value="XM_056694727.1"/>
</dbReference>
<keyword evidence="1" id="KW-0472">Membrane</keyword>